<dbReference type="InterPro" id="IPR041522">
    <property type="entry name" value="CdaR_GGDEF"/>
</dbReference>
<sequence>MPLTLRDLVADPELRLTAHAAQDVLHHPITWVHTSELDDPTPFLEGGEVLLTTGLGLSPDPEACQDYVDRLAAAGVAGLGFGVGINHREIPRPLVDAACRTGLPLLEVPREVPFIAISKSVSRALAAEEYAELRHTGRAQHELARAASGAHGLPALIDKLAGLVGGWALLLDPAGMPRHASPQAAASASEELGPEVARLLRKRGLATSVVSLRGAEISLQVLGTRARGVLAVGRAEPWTTTEHHIVNSAASLLTLALEQQHVVGDARRRLRAGTFELLLRNAGELARRPPSELLTEFPVGELRVFSVAGTADTDTVLDMLEAETAALAHPPFLADHDGRVVAVAADASQGADWLTGLPQRDASLRVGISEPCTLDGLATAYRQAVDAARHATGAAVRFSELAGHGLLRLVPTEDARAFAGSLLAPLREHDAGTRRGGAGDGLMSSLREWLAQHGQWDPAASRLGVHRHTLRNRIRKVEGLLGRSLDQPGVRAELWLALQVIEQDT</sequence>
<dbReference type="InterPro" id="IPR012914">
    <property type="entry name" value="PucR_dom"/>
</dbReference>
<organism evidence="5 6">
    <name type="scientific">Haloactinomyces albus</name>
    <dbReference type="NCBI Taxonomy" id="1352928"/>
    <lineage>
        <taxon>Bacteria</taxon>
        <taxon>Bacillati</taxon>
        <taxon>Actinomycetota</taxon>
        <taxon>Actinomycetes</taxon>
        <taxon>Actinopolysporales</taxon>
        <taxon>Actinopolysporaceae</taxon>
        <taxon>Haloactinomyces</taxon>
    </lineage>
</organism>
<dbReference type="EMBL" id="JAVDXW010000001">
    <property type="protein sequence ID" value="MDR7304160.1"/>
    <property type="molecule type" value="Genomic_DNA"/>
</dbReference>
<comment type="caution">
    <text evidence="5">The sequence shown here is derived from an EMBL/GenBank/DDBJ whole genome shotgun (WGS) entry which is preliminary data.</text>
</comment>
<proteinExistence type="inferred from homology"/>
<dbReference type="InterPro" id="IPR042070">
    <property type="entry name" value="PucR_C-HTH_sf"/>
</dbReference>
<dbReference type="Pfam" id="PF13556">
    <property type="entry name" value="HTH_30"/>
    <property type="match status" value="1"/>
</dbReference>
<dbReference type="Gene3D" id="1.10.10.2840">
    <property type="entry name" value="PucR C-terminal helix-turn-helix domain"/>
    <property type="match status" value="1"/>
</dbReference>
<dbReference type="Pfam" id="PF07905">
    <property type="entry name" value="PucR"/>
    <property type="match status" value="1"/>
</dbReference>
<evidence type="ECO:0000259" key="3">
    <source>
        <dbReference type="Pfam" id="PF13556"/>
    </source>
</evidence>
<evidence type="ECO:0000259" key="2">
    <source>
        <dbReference type="Pfam" id="PF07905"/>
    </source>
</evidence>
<evidence type="ECO:0000256" key="1">
    <source>
        <dbReference type="ARBA" id="ARBA00006754"/>
    </source>
</evidence>
<dbReference type="Proteomes" id="UP001180845">
    <property type="component" value="Unassembled WGS sequence"/>
</dbReference>
<comment type="similarity">
    <text evidence="1">Belongs to the CdaR family.</text>
</comment>
<protein>
    <submittedName>
        <fullName evidence="5">Purine catabolism regulator</fullName>
    </submittedName>
</protein>
<dbReference type="RefSeq" id="WP_310277445.1">
    <property type="nucleotide sequence ID" value="NZ_JAVDXW010000001.1"/>
</dbReference>
<dbReference type="AlphaFoldDB" id="A0AAE3ZIA2"/>
<feature type="domain" description="Purine catabolism PurC-like" evidence="2">
    <location>
        <begin position="7"/>
        <end position="125"/>
    </location>
</feature>
<evidence type="ECO:0000259" key="4">
    <source>
        <dbReference type="Pfam" id="PF17853"/>
    </source>
</evidence>
<evidence type="ECO:0000313" key="5">
    <source>
        <dbReference type="EMBL" id="MDR7304160.1"/>
    </source>
</evidence>
<dbReference type="InterPro" id="IPR051448">
    <property type="entry name" value="CdaR-like_regulators"/>
</dbReference>
<dbReference type="InterPro" id="IPR025736">
    <property type="entry name" value="PucR_C-HTH_dom"/>
</dbReference>
<reference evidence="5" key="1">
    <citation type="submission" date="2023-07" db="EMBL/GenBank/DDBJ databases">
        <title>Sequencing the genomes of 1000 actinobacteria strains.</title>
        <authorList>
            <person name="Klenk H.-P."/>
        </authorList>
    </citation>
    <scope>NUCLEOTIDE SEQUENCE</scope>
    <source>
        <strain evidence="5">DSM 45977</strain>
    </source>
</reference>
<gene>
    <name evidence="5" type="ORF">JOF55_004341</name>
</gene>
<name>A0AAE3ZIA2_9ACTN</name>
<dbReference type="PANTHER" id="PTHR33744:SF1">
    <property type="entry name" value="DNA-BINDING TRANSCRIPTIONAL ACTIVATOR ADER"/>
    <property type="match status" value="1"/>
</dbReference>
<dbReference type="Pfam" id="PF17853">
    <property type="entry name" value="GGDEF_2"/>
    <property type="match status" value="1"/>
</dbReference>
<keyword evidence="6" id="KW-1185">Reference proteome</keyword>
<dbReference type="PANTHER" id="PTHR33744">
    <property type="entry name" value="CARBOHYDRATE DIACID REGULATOR"/>
    <property type="match status" value="1"/>
</dbReference>
<evidence type="ECO:0000313" key="6">
    <source>
        <dbReference type="Proteomes" id="UP001180845"/>
    </source>
</evidence>
<feature type="domain" description="CdaR GGDEF-like" evidence="4">
    <location>
        <begin position="306"/>
        <end position="389"/>
    </location>
</feature>
<accession>A0AAE3ZIA2</accession>
<feature type="domain" description="PucR C-terminal helix-turn-helix" evidence="3">
    <location>
        <begin position="442"/>
        <end position="499"/>
    </location>
</feature>